<protein>
    <submittedName>
        <fullName evidence="3">Sulfur-oxidizing protein SoxY</fullName>
    </submittedName>
</protein>
<dbReference type="PROSITE" id="PS51318">
    <property type="entry name" value="TAT"/>
    <property type="match status" value="1"/>
</dbReference>
<evidence type="ECO:0000259" key="2">
    <source>
        <dbReference type="Pfam" id="PF13501"/>
    </source>
</evidence>
<dbReference type="OrthoDB" id="9804570at2"/>
<dbReference type="STRING" id="576117.SAMN04488138_10287"/>
<dbReference type="RefSeq" id="WP_066605897.1">
    <property type="nucleotide sequence ID" value="NZ_FORY01000002.1"/>
</dbReference>
<feature type="domain" description="Ig-like SoxY" evidence="2">
    <location>
        <begin position="40"/>
        <end position="134"/>
    </location>
</feature>
<gene>
    <name evidence="3" type="ORF">SAMN04488138_10287</name>
</gene>
<feature type="chain" id="PRO_5010329475" evidence="1">
    <location>
        <begin position="28"/>
        <end position="135"/>
    </location>
</feature>
<dbReference type="InterPro" id="IPR032711">
    <property type="entry name" value="SoxY"/>
</dbReference>
<keyword evidence="1" id="KW-0732">Signal</keyword>
<dbReference type="GeneID" id="98663898"/>
<feature type="signal peptide" evidence="1">
    <location>
        <begin position="1"/>
        <end position="27"/>
    </location>
</feature>
<dbReference type="Proteomes" id="UP000183299">
    <property type="component" value="Unassembled WGS sequence"/>
</dbReference>
<dbReference type="InterPro" id="IPR006311">
    <property type="entry name" value="TAT_signal"/>
</dbReference>
<dbReference type="Gene3D" id="2.60.40.2470">
    <property type="entry name" value="SoxY domain"/>
    <property type="match status" value="1"/>
</dbReference>
<proteinExistence type="predicted"/>
<organism evidence="3 4">
    <name type="scientific">Celeribacter halophilus</name>
    <dbReference type="NCBI Taxonomy" id="576117"/>
    <lineage>
        <taxon>Bacteria</taxon>
        <taxon>Pseudomonadati</taxon>
        <taxon>Pseudomonadota</taxon>
        <taxon>Alphaproteobacteria</taxon>
        <taxon>Rhodobacterales</taxon>
        <taxon>Roseobacteraceae</taxon>
        <taxon>Celeribacter</taxon>
    </lineage>
</organism>
<accession>A0A1I3NV22</accession>
<dbReference type="Pfam" id="PF13501">
    <property type="entry name" value="SoxY"/>
    <property type="match status" value="1"/>
</dbReference>
<dbReference type="InterPro" id="IPR016568">
    <property type="entry name" value="Sulphur_oxidation_SoxY"/>
</dbReference>
<name>A0A1I3NV22_9RHOB</name>
<keyword evidence="4" id="KW-1185">Reference proteome</keyword>
<dbReference type="PIRSF" id="PIRSF010312">
    <property type="entry name" value="Sulphur_oxidation_SoxY"/>
    <property type="match status" value="1"/>
</dbReference>
<evidence type="ECO:0000313" key="3">
    <source>
        <dbReference type="EMBL" id="SFJ12870.1"/>
    </source>
</evidence>
<dbReference type="EMBL" id="FORY01000002">
    <property type="protein sequence ID" value="SFJ12870.1"/>
    <property type="molecule type" value="Genomic_DNA"/>
</dbReference>
<sequence>MKLTRRDALTLGLGATAAALLPMSATAAAEDAIAVFTGGVEAGAGDITLTTPETVENGNRVPISVEAPGAMAIAVFATGNPTPEVATFNFGPMAGRRFASTRIRLTATQDVVAVAKLADGAFVRTSVMVKVINGS</sequence>
<dbReference type="AlphaFoldDB" id="A0A1I3NV22"/>
<evidence type="ECO:0000313" key="4">
    <source>
        <dbReference type="Proteomes" id="UP000183299"/>
    </source>
</evidence>
<evidence type="ECO:0000256" key="1">
    <source>
        <dbReference type="SAM" id="SignalP"/>
    </source>
</evidence>
<dbReference type="InterPro" id="IPR038162">
    <property type="entry name" value="SoxY_sf"/>
</dbReference>
<reference evidence="3 4" key="1">
    <citation type="submission" date="2016-10" db="EMBL/GenBank/DDBJ databases">
        <authorList>
            <person name="de Groot N.N."/>
        </authorList>
    </citation>
    <scope>NUCLEOTIDE SEQUENCE [LARGE SCALE GENOMIC DNA]</scope>
    <source>
        <strain evidence="3 4">CGMCC 1.8891</strain>
    </source>
</reference>